<name>A0A6I9U1M3_SESIN</name>
<dbReference type="InterPro" id="IPR005181">
    <property type="entry name" value="SASA"/>
</dbReference>
<keyword evidence="4" id="KW-1185">Reference proteome</keyword>
<dbReference type="FunCoup" id="A0A6I9U1M3">
    <property type="interactions" value="583"/>
</dbReference>
<dbReference type="Pfam" id="PF03629">
    <property type="entry name" value="SASA"/>
    <property type="match status" value="1"/>
</dbReference>
<evidence type="ECO:0000313" key="4">
    <source>
        <dbReference type="Proteomes" id="UP000504604"/>
    </source>
</evidence>
<protein>
    <submittedName>
        <fullName evidence="5">Probable carbohydrate esterase At4g34215</fullName>
    </submittedName>
</protein>
<dbReference type="AlphaFoldDB" id="A0A6I9U1M3"/>
<evidence type="ECO:0000259" key="3">
    <source>
        <dbReference type="Pfam" id="PF03629"/>
    </source>
</evidence>
<dbReference type="Gene3D" id="3.40.50.1110">
    <property type="entry name" value="SGNH hydrolase"/>
    <property type="match status" value="1"/>
</dbReference>
<dbReference type="KEGG" id="sind:105172835"/>
<proteinExistence type="predicted"/>
<feature type="domain" description="Sialate O-acetylesterase" evidence="3">
    <location>
        <begin position="41"/>
        <end position="268"/>
    </location>
</feature>
<dbReference type="PANTHER" id="PTHR31988:SF19">
    <property type="entry name" value="9-O-ACETYL-N-ACETYLNEURAMINIC ACID DEACETYLASE-RELATED"/>
    <property type="match status" value="1"/>
</dbReference>
<sequence>MPPNLNYKNDPYALEESKAIVQIIPMEFANTTQKNEAHPTKQIFILSGQSNMAGRGGVDKHTKQWDGVVPPDSSTDSSSIFRLSSQLDWEVAREPLHHDIDSKRTCGVGPGMSFANAVKERVGIVGLVPCAVAGTPIREWARGTYLYESMVNRAKAAASGGEIRALLWYQGEKDTYSQQDAETYKENLERFIQNVREDLNLPSLPIILVAIASGNEKYLEKVREIQKGIDIPNVVCVDAMGLPLQEDNIHLTTEAQVQLGRMLAQSYIAHVLG</sequence>
<dbReference type="Gramene" id="SIN_1026182.t">
    <property type="protein sequence ID" value="SIN_1026182.t"/>
    <property type="gene ID" value="SIN_1026182"/>
</dbReference>
<dbReference type="GeneID" id="105172835"/>
<feature type="region of interest" description="Disordered" evidence="2">
    <location>
        <begin position="55"/>
        <end position="77"/>
    </location>
</feature>
<dbReference type="PANTHER" id="PTHR31988">
    <property type="entry name" value="ESTERASE, PUTATIVE (DUF303)-RELATED"/>
    <property type="match status" value="1"/>
</dbReference>
<dbReference type="InterPro" id="IPR036514">
    <property type="entry name" value="SGNH_hydro_sf"/>
</dbReference>
<evidence type="ECO:0000313" key="5">
    <source>
        <dbReference type="RefSeq" id="XP_011092713.1"/>
    </source>
</evidence>
<gene>
    <name evidence="5" type="primary">LOC105172835</name>
</gene>
<reference evidence="5" key="1">
    <citation type="submission" date="2025-08" db="UniProtKB">
        <authorList>
            <consortium name="RefSeq"/>
        </authorList>
    </citation>
    <scope>IDENTIFICATION</scope>
</reference>
<keyword evidence="1" id="KW-0378">Hydrolase</keyword>
<dbReference type="Proteomes" id="UP000504604">
    <property type="component" value="Linkage group LG10"/>
</dbReference>
<organism evidence="4 5">
    <name type="scientific">Sesamum indicum</name>
    <name type="common">Oriental sesame</name>
    <name type="synonym">Sesamum orientale</name>
    <dbReference type="NCBI Taxonomy" id="4182"/>
    <lineage>
        <taxon>Eukaryota</taxon>
        <taxon>Viridiplantae</taxon>
        <taxon>Streptophyta</taxon>
        <taxon>Embryophyta</taxon>
        <taxon>Tracheophyta</taxon>
        <taxon>Spermatophyta</taxon>
        <taxon>Magnoliopsida</taxon>
        <taxon>eudicotyledons</taxon>
        <taxon>Gunneridae</taxon>
        <taxon>Pentapetalae</taxon>
        <taxon>asterids</taxon>
        <taxon>lamiids</taxon>
        <taxon>Lamiales</taxon>
        <taxon>Pedaliaceae</taxon>
        <taxon>Sesamum</taxon>
    </lineage>
</organism>
<evidence type="ECO:0000256" key="1">
    <source>
        <dbReference type="ARBA" id="ARBA00022801"/>
    </source>
</evidence>
<dbReference type="InParanoid" id="A0A6I9U1M3"/>
<dbReference type="RefSeq" id="XP_011092713.1">
    <property type="nucleotide sequence ID" value="XM_011094411.2"/>
</dbReference>
<evidence type="ECO:0000256" key="2">
    <source>
        <dbReference type="SAM" id="MobiDB-lite"/>
    </source>
</evidence>
<dbReference type="InterPro" id="IPR052940">
    <property type="entry name" value="Carb_Esterase_6"/>
</dbReference>
<dbReference type="GO" id="GO:0016787">
    <property type="term" value="F:hydrolase activity"/>
    <property type="evidence" value="ECO:0007669"/>
    <property type="project" value="UniProtKB-KW"/>
</dbReference>
<dbReference type="OrthoDB" id="42638at2759"/>
<accession>A0A6I9U1M3</accession>
<dbReference type="SUPFAM" id="SSF52266">
    <property type="entry name" value="SGNH hydrolase"/>
    <property type="match status" value="1"/>
</dbReference>